<keyword evidence="2" id="KW-1185">Reference proteome</keyword>
<evidence type="ECO:0000313" key="1">
    <source>
        <dbReference type="EMBL" id="RNA11434.1"/>
    </source>
</evidence>
<accession>A0A3M7QJW7</accession>
<name>A0A3M7QJW7_BRAPC</name>
<dbReference type="EMBL" id="REGN01005950">
    <property type="protein sequence ID" value="RNA11434.1"/>
    <property type="molecule type" value="Genomic_DNA"/>
</dbReference>
<evidence type="ECO:0000313" key="2">
    <source>
        <dbReference type="Proteomes" id="UP000276133"/>
    </source>
</evidence>
<comment type="caution">
    <text evidence="1">The sequence shown here is derived from an EMBL/GenBank/DDBJ whole genome shotgun (WGS) entry which is preliminary data.</text>
</comment>
<dbReference type="Proteomes" id="UP000276133">
    <property type="component" value="Unassembled WGS sequence"/>
</dbReference>
<protein>
    <submittedName>
        <fullName evidence="1">Uncharacterized protein</fullName>
    </submittedName>
</protein>
<reference evidence="1 2" key="1">
    <citation type="journal article" date="2018" name="Sci. Rep.">
        <title>Genomic signatures of local adaptation to the degree of environmental predictability in rotifers.</title>
        <authorList>
            <person name="Franch-Gras L."/>
            <person name="Hahn C."/>
            <person name="Garcia-Roger E.M."/>
            <person name="Carmona M.J."/>
            <person name="Serra M."/>
            <person name="Gomez A."/>
        </authorList>
    </citation>
    <scope>NUCLEOTIDE SEQUENCE [LARGE SCALE GENOMIC DNA]</scope>
    <source>
        <strain evidence="1">HYR1</strain>
    </source>
</reference>
<sequence length="123" mass="13963">MVLKSQQSKVVLFLPNLLDACKIDAQTFCSFDFSVLNLVQGGLQFQNIQTGVVFEQSLFSLGSTDYKRGIVALIFTKVIKHFQVFLAKIGELNSLHCLVAEFREPKDLNLVWLRHKMVQIGYP</sequence>
<gene>
    <name evidence="1" type="ORF">BpHYR1_037387</name>
</gene>
<dbReference type="AlphaFoldDB" id="A0A3M7QJW7"/>
<proteinExistence type="predicted"/>
<organism evidence="1 2">
    <name type="scientific">Brachionus plicatilis</name>
    <name type="common">Marine rotifer</name>
    <name type="synonym">Brachionus muelleri</name>
    <dbReference type="NCBI Taxonomy" id="10195"/>
    <lineage>
        <taxon>Eukaryota</taxon>
        <taxon>Metazoa</taxon>
        <taxon>Spiralia</taxon>
        <taxon>Gnathifera</taxon>
        <taxon>Rotifera</taxon>
        <taxon>Eurotatoria</taxon>
        <taxon>Monogononta</taxon>
        <taxon>Pseudotrocha</taxon>
        <taxon>Ploima</taxon>
        <taxon>Brachionidae</taxon>
        <taxon>Brachionus</taxon>
    </lineage>
</organism>